<reference evidence="7 8" key="1">
    <citation type="submission" date="2017-06" db="EMBL/GenBank/DDBJ databases">
        <authorList>
            <person name="Kim H.J."/>
            <person name="Triplett B.A."/>
        </authorList>
    </citation>
    <scope>NUCLEOTIDE SEQUENCE [LARGE SCALE GENOMIC DNA]</scope>
    <source>
        <strain evidence="7 8">DSM 14713</strain>
    </source>
</reference>
<evidence type="ECO:0000256" key="4">
    <source>
        <dbReference type="ARBA" id="ARBA00023157"/>
    </source>
</evidence>
<sequence length="253" mass="27364">MNASKPLLFGVLLSCSAVPALAQNATPGTTPVTARENCQALQNAGVALSGTYWIQPAGSTPRTAYCDMETQGGGWTLVYNSLLGVNTTEFWNIPHGERFGRRGHPRIETLFYDGSLYPYGRMYLDVIEDLRGKSVVALLAEASGIDPYSMRFISPRYISGNPYIYGGQFAGGWAAPDFDGDLWPGGSCATNYGYVTQHYAACWGYSLGSDGDANIYDGGVGPHLDSTSASSIGLFSDGSQFTRVRRISRFVKW</sequence>
<dbReference type="GO" id="GO:0005615">
    <property type="term" value="C:extracellular space"/>
    <property type="evidence" value="ECO:0007669"/>
    <property type="project" value="TreeGrafter"/>
</dbReference>
<accession>A0A250IPP6</accession>
<dbReference type="RefSeq" id="WP_157823821.1">
    <property type="nucleotide sequence ID" value="NZ_CP022163.1"/>
</dbReference>
<proteinExistence type="predicted"/>
<keyword evidence="5" id="KW-0732">Signal</keyword>
<name>A0A250IPP6_9BACT</name>
<dbReference type="SMART" id="SM00186">
    <property type="entry name" value="FBG"/>
    <property type="match status" value="1"/>
</dbReference>
<evidence type="ECO:0000259" key="6">
    <source>
        <dbReference type="PROSITE" id="PS51406"/>
    </source>
</evidence>
<dbReference type="NCBIfam" id="NF040941">
    <property type="entry name" value="GGGWT_bact"/>
    <property type="match status" value="1"/>
</dbReference>
<dbReference type="Proteomes" id="UP000217289">
    <property type="component" value="Chromosome"/>
</dbReference>
<evidence type="ECO:0000256" key="5">
    <source>
        <dbReference type="SAM" id="SignalP"/>
    </source>
</evidence>
<dbReference type="PROSITE" id="PS51406">
    <property type="entry name" value="FIBRINOGEN_C_2"/>
    <property type="match status" value="1"/>
</dbReference>
<dbReference type="GO" id="GO:0070492">
    <property type="term" value="F:oligosaccharide binding"/>
    <property type="evidence" value="ECO:0007669"/>
    <property type="project" value="TreeGrafter"/>
</dbReference>
<feature type="domain" description="Fibrinogen C-terminal" evidence="6">
    <location>
        <begin position="29"/>
        <end position="78"/>
    </location>
</feature>
<dbReference type="InterPro" id="IPR014716">
    <property type="entry name" value="Fibrinogen_a/b/g_C_1"/>
</dbReference>
<evidence type="ECO:0000256" key="1">
    <source>
        <dbReference type="ARBA" id="ARBA00022723"/>
    </source>
</evidence>
<keyword evidence="8" id="KW-1185">Reference proteome</keyword>
<keyword evidence="2" id="KW-0430">Lectin</keyword>
<dbReference type="SUPFAM" id="SSF56496">
    <property type="entry name" value="Fibrinogen C-terminal domain-like"/>
    <property type="match status" value="1"/>
</dbReference>
<dbReference type="InterPro" id="IPR036056">
    <property type="entry name" value="Fibrinogen-like_C"/>
</dbReference>
<dbReference type="InterPro" id="IPR002181">
    <property type="entry name" value="Fibrinogen_a/b/g_C_dom"/>
</dbReference>
<keyword evidence="3" id="KW-0106">Calcium</keyword>
<keyword evidence="1" id="KW-0479">Metal-binding</keyword>
<dbReference type="KEGG" id="mbd:MEBOL_006699"/>
<dbReference type="GO" id="GO:0046872">
    <property type="term" value="F:metal ion binding"/>
    <property type="evidence" value="ECO:0007669"/>
    <property type="project" value="UniProtKB-KW"/>
</dbReference>
<evidence type="ECO:0000313" key="8">
    <source>
        <dbReference type="Proteomes" id="UP000217289"/>
    </source>
</evidence>
<dbReference type="PANTHER" id="PTHR16146:SF46">
    <property type="entry name" value="INTELECTIN-1A-RELATED"/>
    <property type="match status" value="1"/>
</dbReference>
<protein>
    <recommendedName>
        <fullName evidence="6">Fibrinogen C-terminal domain-containing protein</fullName>
    </recommendedName>
</protein>
<evidence type="ECO:0000256" key="3">
    <source>
        <dbReference type="ARBA" id="ARBA00022837"/>
    </source>
</evidence>
<dbReference type="AlphaFoldDB" id="A0A250IPP6"/>
<feature type="chain" id="PRO_5012693411" description="Fibrinogen C-terminal domain-containing protein" evidence="5">
    <location>
        <begin position="23"/>
        <end position="253"/>
    </location>
</feature>
<dbReference type="Gene3D" id="3.90.215.10">
    <property type="entry name" value="Gamma Fibrinogen, chain A, domain 1"/>
    <property type="match status" value="1"/>
</dbReference>
<dbReference type="PANTHER" id="PTHR16146">
    <property type="entry name" value="INTELECTIN"/>
    <property type="match status" value="1"/>
</dbReference>
<keyword evidence="4" id="KW-1015">Disulfide bond</keyword>
<evidence type="ECO:0000256" key="2">
    <source>
        <dbReference type="ARBA" id="ARBA00022734"/>
    </source>
</evidence>
<organism evidence="7 8">
    <name type="scientific">Melittangium boletus DSM 14713</name>
    <dbReference type="NCBI Taxonomy" id="1294270"/>
    <lineage>
        <taxon>Bacteria</taxon>
        <taxon>Pseudomonadati</taxon>
        <taxon>Myxococcota</taxon>
        <taxon>Myxococcia</taxon>
        <taxon>Myxococcales</taxon>
        <taxon>Cystobacterineae</taxon>
        <taxon>Archangiaceae</taxon>
        <taxon>Melittangium</taxon>
    </lineage>
</organism>
<dbReference type="OrthoDB" id="5515467at2"/>
<dbReference type="EMBL" id="CP022163">
    <property type="protein sequence ID" value="ATB33210.1"/>
    <property type="molecule type" value="Genomic_DNA"/>
</dbReference>
<evidence type="ECO:0000313" key="7">
    <source>
        <dbReference type="EMBL" id="ATB33210.1"/>
    </source>
</evidence>
<feature type="signal peptide" evidence="5">
    <location>
        <begin position="1"/>
        <end position="22"/>
    </location>
</feature>
<dbReference type="Pfam" id="PF00147">
    <property type="entry name" value="Fibrinogen_C"/>
    <property type="match status" value="1"/>
</dbReference>
<gene>
    <name evidence="7" type="ORF">MEBOL_006699</name>
</gene>